<dbReference type="STRING" id="1227077.SAMN04515668_2553"/>
<organism evidence="1 2">
    <name type="scientific">Hymenobacter arizonensis</name>
    <name type="common">Siccationidurans arizonensis</name>
    <dbReference type="NCBI Taxonomy" id="1227077"/>
    <lineage>
        <taxon>Bacteria</taxon>
        <taxon>Pseudomonadati</taxon>
        <taxon>Bacteroidota</taxon>
        <taxon>Cytophagia</taxon>
        <taxon>Cytophagales</taxon>
        <taxon>Hymenobacteraceae</taxon>
        <taxon>Hymenobacter</taxon>
    </lineage>
</organism>
<proteinExistence type="predicted"/>
<dbReference type="AlphaFoldDB" id="A0A1I5YZZ4"/>
<dbReference type="EMBL" id="FOXS01000003">
    <property type="protein sequence ID" value="SFQ49427.1"/>
    <property type="molecule type" value="Genomic_DNA"/>
</dbReference>
<sequence>MFKPVYCVLVVLVFLAFCGCQSIIKHRLAGTYYRYNPGSTATLAVQKLHLTETKFIMTVPLNGDMAMDYSVENGIIYVGGQPSQICFTVDGMGVISNKGAVGIEGTYIKQVDEN</sequence>
<gene>
    <name evidence="1" type="ORF">SAMN04515668_2553</name>
</gene>
<protein>
    <submittedName>
        <fullName evidence="1">Uncharacterized protein</fullName>
    </submittedName>
</protein>
<dbReference type="PROSITE" id="PS51257">
    <property type="entry name" value="PROKAR_LIPOPROTEIN"/>
    <property type="match status" value="1"/>
</dbReference>
<name>A0A1I5YZZ4_HYMAR</name>
<dbReference type="Proteomes" id="UP000199029">
    <property type="component" value="Unassembled WGS sequence"/>
</dbReference>
<dbReference type="RefSeq" id="WP_143080185.1">
    <property type="nucleotide sequence ID" value="NZ_FOXS01000003.1"/>
</dbReference>
<evidence type="ECO:0000313" key="1">
    <source>
        <dbReference type="EMBL" id="SFQ49427.1"/>
    </source>
</evidence>
<keyword evidence="2" id="KW-1185">Reference proteome</keyword>
<evidence type="ECO:0000313" key="2">
    <source>
        <dbReference type="Proteomes" id="UP000199029"/>
    </source>
</evidence>
<reference evidence="2" key="1">
    <citation type="submission" date="2016-10" db="EMBL/GenBank/DDBJ databases">
        <authorList>
            <person name="Varghese N."/>
            <person name="Submissions S."/>
        </authorList>
    </citation>
    <scope>NUCLEOTIDE SEQUENCE [LARGE SCALE GENOMIC DNA]</scope>
    <source>
        <strain evidence="2">OR362-8,ATCC BAA-1266,JCM 13504</strain>
    </source>
</reference>
<accession>A0A1I5YZZ4</accession>